<name>A0ABQ7JDK7_9APIC</name>
<dbReference type="InterPro" id="IPR011990">
    <property type="entry name" value="TPR-like_helical_dom_sf"/>
</dbReference>
<comment type="function">
    <text evidence="9">Component of the signal recognition particle (SRP) complex, a ribonucleoprotein complex that mediates the cotranslational targeting of secretory and membrane proteins to the endoplasmic reticulum (ER).</text>
</comment>
<keyword evidence="7 9" id="KW-0733">Signal recognition particle</keyword>
<evidence type="ECO:0000256" key="6">
    <source>
        <dbReference type="ARBA" id="ARBA00022824"/>
    </source>
</evidence>
<dbReference type="Proteomes" id="UP000823046">
    <property type="component" value="Unassembled WGS sequence"/>
</dbReference>
<dbReference type="InterPro" id="IPR013699">
    <property type="entry name" value="Signal_recog_part_SRP72_RNA-bd"/>
</dbReference>
<feature type="domain" description="Signal recognition particle SRP72 subunit RNA-binding" evidence="11">
    <location>
        <begin position="555"/>
        <end position="602"/>
    </location>
</feature>
<dbReference type="PANTHER" id="PTHR14094:SF9">
    <property type="entry name" value="SIGNAL RECOGNITION PARTICLE SUBUNIT SRP72"/>
    <property type="match status" value="1"/>
</dbReference>
<evidence type="ECO:0000256" key="3">
    <source>
        <dbReference type="ARBA" id="ARBA00007676"/>
    </source>
</evidence>
<sequence length="690" mass="79617">MQILRLSPFEMDAIRCKVYCLLQMEKWSLAYNVMQSYRRNGKFWPKVEKILAFEQSYCLYRKNRLPEAMAVLNKYKEFVSHPESEKYEDEKSSINLSYDDKFILLEAQLFSRLSAYEKARSIYGDLLKEDSGNVLLKLNHMAANISAKEMIDIPLSLREVKEEAKESYEWMFNVACYLVECHRLGEALQCLSEAEVLCKNDLQTENKSLTVSALDSHGEMAYFKVQKGYILQRLNQWDAAKELYLDITQSNSTGDISEVDISVLAVATNNYHLLRSSASEASLASLLQEIQTNSVDSFKGKLPRKQAMHLAINKCLSLLREKRFEHCKTALNSTVAEFGKDEKPLLFLNIALQIAQQKFKKAHRLVDHYYTEHPEDSLCILAKAYLFLSTQKYDQAAALLISLPDVAFLHPDFLRCVIETQEMCTDASSSVEKTLQRVDYLFQKHHKHHHSMEPSHIGAFLTVLSNSCWRLHFWEKVSFYSQQFLQFVDGLDLHVLTQLVFSASFHNLPLAEAYCARLRSFLPPSYALTDPEDILQLDWQAMIFNAKNRTGFSFKETSEKKIKKKKTRKQHRYPASFDPQKPGPPPDPERWLPKYKRASYKKKQRKRKDMIRGTTQGSIPTAAEASALRRGAPSTAHVSVSHDSHKGKKAFRYLAVLVVTTLLEMLMSNTFPFLHRTTKWTPLRYCFFSS</sequence>
<accession>A0ABQ7JDK7</accession>
<proteinExistence type="inferred from homology"/>
<evidence type="ECO:0000259" key="11">
    <source>
        <dbReference type="Pfam" id="PF08492"/>
    </source>
</evidence>
<evidence type="ECO:0000256" key="2">
    <source>
        <dbReference type="ARBA" id="ARBA00004496"/>
    </source>
</evidence>
<evidence type="ECO:0000313" key="13">
    <source>
        <dbReference type="Proteomes" id="UP000823046"/>
    </source>
</evidence>
<evidence type="ECO:0000256" key="5">
    <source>
        <dbReference type="ARBA" id="ARBA00022490"/>
    </source>
</evidence>
<feature type="compositionally biased region" description="Basic residues" evidence="10">
    <location>
        <begin position="593"/>
        <end position="609"/>
    </location>
</feature>
<dbReference type="PIRSF" id="PIRSF038922">
    <property type="entry name" value="SRP72"/>
    <property type="match status" value="1"/>
</dbReference>
<gene>
    <name evidence="12" type="ORF">IE077_004286</name>
</gene>
<reference evidence="12 13" key="1">
    <citation type="journal article" date="2020" name="bioRxiv">
        <title>Metabolic contributions of an alphaproteobacterial endosymbiont in the apicomplexan Cardiosporidium cionae.</title>
        <authorList>
            <person name="Hunter E.S."/>
            <person name="Paight C.J."/>
            <person name="Lane C.E."/>
        </authorList>
    </citation>
    <scope>NUCLEOTIDE SEQUENCE [LARGE SCALE GENOMIC DNA]</scope>
    <source>
        <strain evidence="12">ESH_2018</strain>
    </source>
</reference>
<comment type="similarity">
    <text evidence="3 9">Belongs to the SRP72 family.</text>
</comment>
<keyword evidence="13" id="KW-1185">Reference proteome</keyword>
<evidence type="ECO:0000313" key="12">
    <source>
        <dbReference type="EMBL" id="KAF8821725.1"/>
    </source>
</evidence>
<dbReference type="PANTHER" id="PTHR14094">
    <property type="entry name" value="SIGNAL RECOGNITION PARTICLE 72"/>
    <property type="match status" value="1"/>
</dbReference>
<evidence type="ECO:0000256" key="10">
    <source>
        <dbReference type="SAM" id="MobiDB-lite"/>
    </source>
</evidence>
<keyword evidence="8 9" id="KW-0687">Ribonucleoprotein</keyword>
<evidence type="ECO:0000256" key="1">
    <source>
        <dbReference type="ARBA" id="ARBA00004240"/>
    </source>
</evidence>
<organism evidence="12 13">
    <name type="scientific">Cardiosporidium cionae</name>
    <dbReference type="NCBI Taxonomy" id="476202"/>
    <lineage>
        <taxon>Eukaryota</taxon>
        <taxon>Sar</taxon>
        <taxon>Alveolata</taxon>
        <taxon>Apicomplexa</taxon>
        <taxon>Aconoidasida</taxon>
        <taxon>Nephromycida</taxon>
        <taxon>Cardiosporidium</taxon>
    </lineage>
</organism>
<dbReference type="Gene3D" id="1.25.40.10">
    <property type="entry name" value="Tetratricopeptide repeat domain"/>
    <property type="match status" value="2"/>
</dbReference>
<evidence type="ECO:0000256" key="9">
    <source>
        <dbReference type="PIRNR" id="PIRNR038922"/>
    </source>
</evidence>
<feature type="compositionally biased region" description="Basic residues" evidence="10">
    <location>
        <begin position="561"/>
        <end position="572"/>
    </location>
</feature>
<protein>
    <recommendedName>
        <fullName evidence="4 9">Signal recognition particle subunit SRP72</fullName>
    </recommendedName>
</protein>
<evidence type="ECO:0000256" key="8">
    <source>
        <dbReference type="ARBA" id="ARBA00023274"/>
    </source>
</evidence>
<dbReference type="InterPro" id="IPR026270">
    <property type="entry name" value="SRP72"/>
</dbReference>
<dbReference type="EMBL" id="JADAQX010000137">
    <property type="protein sequence ID" value="KAF8821725.1"/>
    <property type="molecule type" value="Genomic_DNA"/>
</dbReference>
<dbReference type="Pfam" id="PF08492">
    <property type="entry name" value="SRP72"/>
    <property type="match status" value="1"/>
</dbReference>
<feature type="region of interest" description="Disordered" evidence="10">
    <location>
        <begin position="555"/>
        <end position="621"/>
    </location>
</feature>
<comment type="caution">
    <text evidence="12">The sequence shown here is derived from an EMBL/GenBank/DDBJ whole genome shotgun (WGS) entry which is preliminary data.</text>
</comment>
<dbReference type="SUPFAM" id="SSF48452">
    <property type="entry name" value="TPR-like"/>
    <property type="match status" value="1"/>
</dbReference>
<evidence type="ECO:0000256" key="4">
    <source>
        <dbReference type="ARBA" id="ARBA00018350"/>
    </source>
</evidence>
<keyword evidence="5 9" id="KW-0963">Cytoplasm</keyword>
<keyword evidence="6" id="KW-0256">Endoplasmic reticulum</keyword>
<comment type="subcellular location">
    <subcellularLocation>
        <location evidence="2 9">Cytoplasm</location>
    </subcellularLocation>
    <subcellularLocation>
        <location evidence="1">Endoplasmic reticulum</location>
    </subcellularLocation>
</comment>
<evidence type="ECO:0000256" key="7">
    <source>
        <dbReference type="ARBA" id="ARBA00023135"/>
    </source>
</evidence>